<dbReference type="GeneID" id="81377692"/>
<comment type="caution">
    <text evidence="10">The sequence shown here is derived from an EMBL/GenBank/DDBJ whole genome shotgun (WGS) entry which is preliminary data.</text>
</comment>
<dbReference type="InterPro" id="IPR038765">
    <property type="entry name" value="Papain-like_cys_pep_sf"/>
</dbReference>
<dbReference type="PRINTS" id="PR00707">
    <property type="entry name" value="UBCTHYDRLASE"/>
</dbReference>
<evidence type="ECO:0000256" key="1">
    <source>
        <dbReference type="ARBA" id="ARBA00000707"/>
    </source>
</evidence>
<dbReference type="GO" id="GO:0016579">
    <property type="term" value="P:protein deubiquitination"/>
    <property type="evidence" value="ECO:0007669"/>
    <property type="project" value="TreeGrafter"/>
</dbReference>
<dbReference type="Pfam" id="PF01088">
    <property type="entry name" value="Peptidase_C12"/>
    <property type="match status" value="1"/>
</dbReference>
<keyword evidence="6 8" id="KW-0788">Thiol protease</keyword>
<dbReference type="InterPro" id="IPR001578">
    <property type="entry name" value="Peptidase_C12_UCH"/>
</dbReference>
<reference evidence="10" key="2">
    <citation type="journal article" date="2023" name="IMA Fungus">
        <title>Comparative genomic study of the Penicillium genus elucidates a diverse pangenome and 15 lateral gene transfer events.</title>
        <authorList>
            <person name="Petersen C."/>
            <person name="Sorensen T."/>
            <person name="Nielsen M.R."/>
            <person name="Sondergaard T.E."/>
            <person name="Sorensen J.L."/>
            <person name="Fitzpatrick D.A."/>
            <person name="Frisvad J.C."/>
            <person name="Nielsen K.L."/>
        </authorList>
    </citation>
    <scope>NUCLEOTIDE SEQUENCE</scope>
    <source>
        <strain evidence="10">IBT 29677</strain>
    </source>
</reference>
<evidence type="ECO:0000256" key="3">
    <source>
        <dbReference type="ARBA" id="ARBA00022670"/>
    </source>
</evidence>
<evidence type="ECO:0000256" key="2">
    <source>
        <dbReference type="ARBA" id="ARBA00009326"/>
    </source>
</evidence>
<evidence type="ECO:0000256" key="7">
    <source>
        <dbReference type="PROSITE-ProRule" id="PRU01393"/>
    </source>
</evidence>
<evidence type="ECO:0000313" key="10">
    <source>
        <dbReference type="EMBL" id="KAJ5369463.1"/>
    </source>
</evidence>
<dbReference type="OrthoDB" id="427186at2759"/>
<dbReference type="InterPro" id="IPR036959">
    <property type="entry name" value="Peptidase_C12_UCH_sf"/>
</dbReference>
<comment type="caution">
    <text evidence="7">Lacks conserved residue(s) required for the propagation of feature annotation.</text>
</comment>
<dbReference type="PROSITE" id="PS52048">
    <property type="entry name" value="UCH_DOMAIN"/>
    <property type="match status" value="1"/>
</dbReference>
<dbReference type="AlphaFoldDB" id="A0A9W9S4J3"/>
<evidence type="ECO:0000259" key="9">
    <source>
        <dbReference type="PROSITE" id="PS52048"/>
    </source>
</evidence>
<dbReference type="EMBL" id="JAPZBU010000013">
    <property type="protein sequence ID" value="KAJ5369463.1"/>
    <property type="molecule type" value="Genomic_DNA"/>
</dbReference>
<dbReference type="EC" id="3.4.19.12" evidence="8"/>
<reference evidence="10" key="1">
    <citation type="submission" date="2022-12" db="EMBL/GenBank/DDBJ databases">
        <authorList>
            <person name="Petersen C."/>
        </authorList>
    </citation>
    <scope>NUCLEOTIDE SEQUENCE</scope>
    <source>
        <strain evidence="10">IBT 29677</strain>
    </source>
</reference>
<evidence type="ECO:0000256" key="6">
    <source>
        <dbReference type="ARBA" id="ARBA00022807"/>
    </source>
</evidence>
<keyword evidence="3 8" id="KW-0645">Protease</keyword>
<dbReference type="GO" id="GO:0006511">
    <property type="term" value="P:ubiquitin-dependent protein catabolic process"/>
    <property type="evidence" value="ECO:0007669"/>
    <property type="project" value="UniProtKB-UniRule"/>
</dbReference>
<gene>
    <name evidence="10" type="ORF">N7509_014075</name>
</gene>
<dbReference type="GO" id="GO:0004843">
    <property type="term" value="F:cysteine-type deubiquitinase activity"/>
    <property type="evidence" value="ECO:0007669"/>
    <property type="project" value="UniProtKB-EC"/>
</dbReference>
<name>A0A9W9S4J3_9EURO</name>
<evidence type="ECO:0000313" key="11">
    <source>
        <dbReference type="Proteomes" id="UP001147747"/>
    </source>
</evidence>
<comment type="similarity">
    <text evidence="2 7 8">Belongs to the peptidase C12 family.</text>
</comment>
<dbReference type="Proteomes" id="UP001147747">
    <property type="component" value="Unassembled WGS sequence"/>
</dbReference>
<dbReference type="Gene3D" id="3.40.532.10">
    <property type="entry name" value="Peptidase C12, ubiquitin carboxyl-terminal hydrolase"/>
    <property type="match status" value="1"/>
</dbReference>
<evidence type="ECO:0000256" key="4">
    <source>
        <dbReference type="ARBA" id="ARBA00022786"/>
    </source>
</evidence>
<dbReference type="PANTHER" id="PTHR10589:SF17">
    <property type="entry name" value="UBIQUITIN CARBOXYL-TERMINAL HYDROLASE"/>
    <property type="match status" value="1"/>
</dbReference>
<evidence type="ECO:0000256" key="5">
    <source>
        <dbReference type="ARBA" id="ARBA00022801"/>
    </source>
</evidence>
<feature type="domain" description="UCH catalytic" evidence="9">
    <location>
        <begin position="13"/>
        <end position="172"/>
    </location>
</feature>
<dbReference type="RefSeq" id="XP_056480701.1">
    <property type="nucleotide sequence ID" value="XM_056638712.1"/>
</dbReference>
<proteinExistence type="inferred from homology"/>
<organism evidence="10 11">
    <name type="scientific">Penicillium cosmopolitanum</name>
    <dbReference type="NCBI Taxonomy" id="1131564"/>
    <lineage>
        <taxon>Eukaryota</taxon>
        <taxon>Fungi</taxon>
        <taxon>Dikarya</taxon>
        <taxon>Ascomycota</taxon>
        <taxon>Pezizomycotina</taxon>
        <taxon>Eurotiomycetes</taxon>
        <taxon>Eurotiomycetidae</taxon>
        <taxon>Eurotiales</taxon>
        <taxon>Aspergillaceae</taxon>
        <taxon>Penicillium</taxon>
    </lineage>
</organism>
<evidence type="ECO:0000256" key="8">
    <source>
        <dbReference type="RuleBase" id="RU361215"/>
    </source>
</evidence>
<keyword evidence="11" id="KW-1185">Reference proteome</keyword>
<keyword evidence="5 8" id="KW-0378">Hydrolase</keyword>
<comment type="catalytic activity">
    <reaction evidence="1 8">
        <text>Thiol-dependent hydrolysis of ester, thioester, amide, peptide and isopeptide bonds formed by the C-terminal Gly of ubiquitin (a 76-residue protein attached to proteins as an intracellular targeting signal).</text>
        <dbReference type="EC" id="3.4.19.12"/>
    </reaction>
</comment>
<protein>
    <recommendedName>
        <fullName evidence="8">Ubiquitin carboxyl-terminal hydrolase</fullName>
        <ecNumber evidence="8">3.4.19.12</ecNumber>
    </recommendedName>
</protein>
<sequence>MAPSAQFVNGCKTFIPLENNPDVLAHLCENLGVAPGLSFHDVISTSPEMLEWIPRPIHALVVLAHDPIYNAARSAIEPTIPEYQGSGPDEPVVWMKQTIGHACGLMALLHCLFNYEGGLYVAPDSELDKLRTRAIELGPADRADLLYNSKFLEDAHMEAASRGVIKSPFSRR</sequence>
<dbReference type="PANTHER" id="PTHR10589">
    <property type="entry name" value="UBIQUITIN CARBOXYL-TERMINAL HYDROLASE"/>
    <property type="match status" value="1"/>
</dbReference>
<accession>A0A9W9S4J3</accession>
<dbReference type="SUPFAM" id="SSF54001">
    <property type="entry name" value="Cysteine proteinases"/>
    <property type="match status" value="1"/>
</dbReference>
<keyword evidence="4 8" id="KW-0833">Ubl conjugation pathway</keyword>
<dbReference type="GO" id="GO:0005737">
    <property type="term" value="C:cytoplasm"/>
    <property type="evidence" value="ECO:0007669"/>
    <property type="project" value="TreeGrafter"/>
</dbReference>